<feature type="transmembrane region" description="Helical" evidence="11">
    <location>
        <begin position="43"/>
        <end position="60"/>
    </location>
</feature>
<evidence type="ECO:0000256" key="2">
    <source>
        <dbReference type="ARBA" id="ARBA00005835"/>
    </source>
</evidence>
<evidence type="ECO:0000256" key="4">
    <source>
        <dbReference type="ARBA" id="ARBA00022729"/>
    </source>
</evidence>
<reference evidence="13 14" key="1">
    <citation type="journal article" date="2018" name="Sci. Data">
        <title>The draft genome sequence of cork oak.</title>
        <authorList>
            <person name="Ramos A.M."/>
            <person name="Usie A."/>
            <person name="Barbosa P."/>
            <person name="Barros P.M."/>
            <person name="Capote T."/>
            <person name="Chaves I."/>
            <person name="Simoes F."/>
            <person name="Abreu I."/>
            <person name="Carrasquinho I."/>
            <person name="Faro C."/>
            <person name="Guimaraes J.B."/>
            <person name="Mendonca D."/>
            <person name="Nobrega F."/>
            <person name="Rodrigues L."/>
            <person name="Saibo N.J.M."/>
            <person name="Varela M.C."/>
            <person name="Egas C."/>
            <person name="Matos J."/>
            <person name="Miguel C.M."/>
            <person name="Oliveira M.M."/>
            <person name="Ricardo C.P."/>
            <person name="Goncalves S."/>
        </authorList>
    </citation>
    <scope>NUCLEOTIDE SEQUENCE [LARGE SCALE GENOMIC DNA]</scope>
    <source>
        <strain evidence="14">cv. HL8</strain>
    </source>
</reference>
<evidence type="ECO:0000256" key="1">
    <source>
        <dbReference type="ARBA" id="ARBA00004589"/>
    </source>
</evidence>
<protein>
    <submittedName>
        <fullName evidence="13">Arabinogalactan protein 14</fullName>
    </submittedName>
</protein>
<keyword evidence="6 11" id="KW-0472">Membrane</keyword>
<keyword evidence="9" id="KW-0449">Lipoprotein</keyword>
<keyword evidence="3" id="KW-0336">GPI-anchor</keyword>
<dbReference type="GO" id="GO:0098552">
    <property type="term" value="C:side of membrane"/>
    <property type="evidence" value="ECO:0007669"/>
    <property type="project" value="UniProtKB-KW"/>
</dbReference>
<dbReference type="PANTHER" id="PTHR34114">
    <property type="entry name" value="ARABINOGALACTAN PEPTIDE 1"/>
    <property type="match status" value="1"/>
</dbReference>
<evidence type="ECO:0000313" key="14">
    <source>
        <dbReference type="Proteomes" id="UP000237347"/>
    </source>
</evidence>
<comment type="caution">
    <text evidence="13">The sequence shown here is derived from an EMBL/GenBank/DDBJ whole genome shotgun (WGS) entry which is preliminary data.</text>
</comment>
<dbReference type="EMBL" id="PKMF04000267">
    <property type="protein sequence ID" value="KAK7840207.1"/>
    <property type="molecule type" value="Genomic_DNA"/>
</dbReference>
<evidence type="ECO:0000256" key="6">
    <source>
        <dbReference type="ARBA" id="ARBA00023136"/>
    </source>
</evidence>
<name>A0AAW0KN39_QUESU</name>
<dbReference type="PANTHER" id="PTHR34114:SF11">
    <property type="entry name" value="ARABINOGALACTAN PROTEIN 13-RELATED"/>
    <property type="match status" value="1"/>
</dbReference>
<feature type="chain" id="PRO_5043564477" evidence="12">
    <location>
        <begin position="28"/>
        <end position="61"/>
    </location>
</feature>
<dbReference type="AlphaFoldDB" id="A0AAW0KN39"/>
<keyword evidence="4 12" id="KW-0732">Signal</keyword>
<comment type="subcellular location">
    <subcellularLocation>
        <location evidence="10">Endomembrane system</location>
        <topology evidence="10">Lipid-anchor</topology>
    </subcellularLocation>
    <subcellularLocation>
        <location evidence="1">Membrane</location>
        <topology evidence="1">Lipid-anchor</topology>
        <topology evidence="1">GPI-anchor</topology>
    </subcellularLocation>
</comment>
<dbReference type="Proteomes" id="UP000237347">
    <property type="component" value="Unassembled WGS sequence"/>
</dbReference>
<gene>
    <name evidence="13" type="primary">AGP14_1</name>
    <name evidence="13" type="ORF">CFP56_016981</name>
</gene>
<keyword evidence="5" id="KW-0654">Proteoglycan</keyword>
<accession>A0AAW0KN39</accession>
<keyword evidence="11" id="KW-0812">Transmembrane</keyword>
<evidence type="ECO:0000256" key="9">
    <source>
        <dbReference type="ARBA" id="ARBA00023288"/>
    </source>
</evidence>
<keyword evidence="11" id="KW-1133">Transmembrane helix</keyword>
<evidence type="ECO:0000313" key="13">
    <source>
        <dbReference type="EMBL" id="KAK7840207.1"/>
    </source>
</evidence>
<feature type="signal peptide" evidence="12">
    <location>
        <begin position="1"/>
        <end position="27"/>
    </location>
</feature>
<evidence type="ECO:0000256" key="11">
    <source>
        <dbReference type="SAM" id="Phobius"/>
    </source>
</evidence>
<evidence type="ECO:0000256" key="12">
    <source>
        <dbReference type="SAM" id="SignalP"/>
    </source>
</evidence>
<evidence type="ECO:0000256" key="10">
    <source>
        <dbReference type="ARBA" id="ARBA00037868"/>
    </source>
</evidence>
<evidence type="ECO:0000256" key="3">
    <source>
        <dbReference type="ARBA" id="ARBA00022622"/>
    </source>
</evidence>
<organism evidence="13 14">
    <name type="scientific">Quercus suber</name>
    <name type="common">Cork oak</name>
    <dbReference type="NCBI Taxonomy" id="58331"/>
    <lineage>
        <taxon>Eukaryota</taxon>
        <taxon>Viridiplantae</taxon>
        <taxon>Streptophyta</taxon>
        <taxon>Embryophyta</taxon>
        <taxon>Tracheophyta</taxon>
        <taxon>Spermatophyta</taxon>
        <taxon>Magnoliopsida</taxon>
        <taxon>eudicotyledons</taxon>
        <taxon>Gunneridae</taxon>
        <taxon>Pentapetalae</taxon>
        <taxon>rosids</taxon>
        <taxon>fabids</taxon>
        <taxon>Fagales</taxon>
        <taxon>Fagaceae</taxon>
        <taxon>Quercus</taxon>
    </lineage>
</organism>
<keyword evidence="14" id="KW-1185">Reference proteome</keyword>
<keyword evidence="8" id="KW-0379">Hydroxylation</keyword>
<proteinExistence type="inferred from homology"/>
<dbReference type="GO" id="GO:0012505">
    <property type="term" value="C:endomembrane system"/>
    <property type="evidence" value="ECO:0007669"/>
    <property type="project" value="UniProtKB-SubCell"/>
</dbReference>
<evidence type="ECO:0000256" key="7">
    <source>
        <dbReference type="ARBA" id="ARBA00023180"/>
    </source>
</evidence>
<dbReference type="InterPro" id="IPR039281">
    <property type="entry name" value="AGP3/12/13/14/21"/>
</dbReference>
<comment type="similarity">
    <text evidence="2">Belongs to the AG-peptide AGP family.</text>
</comment>
<sequence>MEAFSMRLFFAMVIMLMATSTIQNVMAAEAPASAPSPTSDATAFVPTIFASLVALTFGVLF</sequence>
<keyword evidence="7" id="KW-0325">Glycoprotein</keyword>
<evidence type="ECO:0000256" key="8">
    <source>
        <dbReference type="ARBA" id="ARBA00023278"/>
    </source>
</evidence>
<evidence type="ECO:0000256" key="5">
    <source>
        <dbReference type="ARBA" id="ARBA00022974"/>
    </source>
</evidence>